<gene>
    <name evidence="9" type="ORF">MEUPH1_LOCUS7933</name>
</gene>
<keyword evidence="6" id="KW-0325">Glycoprotein</keyword>
<comment type="caution">
    <text evidence="9">The sequence shown here is derived from an EMBL/GenBank/DDBJ whole genome shotgun (WGS) entry which is preliminary data.</text>
</comment>
<feature type="transmembrane region" description="Helical" evidence="8">
    <location>
        <begin position="378"/>
        <end position="399"/>
    </location>
</feature>
<dbReference type="InterPro" id="IPR008795">
    <property type="entry name" value="Prominin"/>
</dbReference>
<evidence type="ECO:0000256" key="1">
    <source>
        <dbReference type="ARBA" id="ARBA00004141"/>
    </source>
</evidence>
<feature type="transmembrane region" description="Helical" evidence="8">
    <location>
        <begin position="650"/>
        <end position="673"/>
    </location>
</feature>
<feature type="region of interest" description="Disordered" evidence="7">
    <location>
        <begin position="52"/>
        <end position="112"/>
    </location>
</feature>
<feature type="compositionally biased region" description="Polar residues" evidence="7">
    <location>
        <begin position="78"/>
        <end position="112"/>
    </location>
</feature>
<evidence type="ECO:0000256" key="5">
    <source>
        <dbReference type="ARBA" id="ARBA00023136"/>
    </source>
</evidence>
<dbReference type="EMBL" id="CARXXK010000001">
    <property type="protein sequence ID" value="CAI6351603.1"/>
    <property type="molecule type" value="Genomic_DNA"/>
</dbReference>
<comment type="subcellular location">
    <subcellularLocation>
        <location evidence="1">Membrane</location>
        <topology evidence="1">Multi-pass membrane protein</topology>
    </subcellularLocation>
</comment>
<feature type="transmembrane region" description="Helical" evidence="8">
    <location>
        <begin position="332"/>
        <end position="353"/>
    </location>
</feature>
<keyword evidence="4 8" id="KW-1133">Transmembrane helix</keyword>
<reference evidence="9 10" key="1">
    <citation type="submission" date="2023-01" db="EMBL/GenBank/DDBJ databases">
        <authorList>
            <person name="Whitehead M."/>
        </authorList>
    </citation>
    <scope>NUCLEOTIDE SEQUENCE [LARGE SCALE GENOMIC DNA]</scope>
</reference>
<feature type="compositionally biased region" description="Low complexity" evidence="7">
    <location>
        <begin position="184"/>
        <end position="196"/>
    </location>
</feature>
<dbReference type="Pfam" id="PF05478">
    <property type="entry name" value="Prominin"/>
    <property type="match status" value="1"/>
</dbReference>
<keyword evidence="10" id="KW-1185">Reference proteome</keyword>
<keyword evidence="5 8" id="KW-0472">Membrane</keyword>
<dbReference type="Proteomes" id="UP001160148">
    <property type="component" value="Unassembled WGS sequence"/>
</dbReference>
<evidence type="ECO:0000256" key="7">
    <source>
        <dbReference type="SAM" id="MobiDB-lite"/>
    </source>
</evidence>
<evidence type="ECO:0000256" key="2">
    <source>
        <dbReference type="ARBA" id="ARBA00006058"/>
    </source>
</evidence>
<evidence type="ECO:0000256" key="4">
    <source>
        <dbReference type="ARBA" id="ARBA00022989"/>
    </source>
</evidence>
<keyword evidence="3 8" id="KW-0812">Transmembrane</keyword>
<evidence type="ECO:0008006" key="11">
    <source>
        <dbReference type="Google" id="ProtNLM"/>
    </source>
</evidence>
<organism evidence="9 10">
    <name type="scientific">Macrosiphum euphorbiae</name>
    <name type="common">potato aphid</name>
    <dbReference type="NCBI Taxonomy" id="13131"/>
    <lineage>
        <taxon>Eukaryota</taxon>
        <taxon>Metazoa</taxon>
        <taxon>Ecdysozoa</taxon>
        <taxon>Arthropoda</taxon>
        <taxon>Hexapoda</taxon>
        <taxon>Insecta</taxon>
        <taxon>Pterygota</taxon>
        <taxon>Neoptera</taxon>
        <taxon>Paraneoptera</taxon>
        <taxon>Hemiptera</taxon>
        <taxon>Sternorrhyncha</taxon>
        <taxon>Aphidomorpha</taxon>
        <taxon>Aphidoidea</taxon>
        <taxon>Aphididae</taxon>
        <taxon>Macrosiphini</taxon>
        <taxon>Macrosiphum</taxon>
    </lineage>
</organism>
<dbReference type="AlphaFoldDB" id="A0AAV0W736"/>
<dbReference type="PANTHER" id="PTHR22730">
    <property type="entry name" value="PROMININ PROM PROTEIN"/>
    <property type="match status" value="1"/>
</dbReference>
<feature type="region of interest" description="Disordered" evidence="7">
    <location>
        <begin position="130"/>
        <end position="196"/>
    </location>
</feature>
<dbReference type="PANTHER" id="PTHR22730:SF1">
    <property type="entry name" value="PROMININ-LIKE PROTEIN"/>
    <property type="match status" value="1"/>
</dbReference>
<accession>A0AAV0W736</accession>
<comment type="similarity">
    <text evidence="2">Belongs to the prominin family.</text>
</comment>
<proteinExistence type="inferred from homology"/>
<sequence length="1050" mass="116798">MERPPSLLPYIYCATSCMLMISTMTTAATVTVNVTHLCDTRPAVASARPTTDIGMTYLSPPNENLTTSRSSSLPPTENPTSWSSSTATENLTSRSTSRPIENLTSWSSPPLTENLKSWSTSAPVENLTSRLSSPSFENQTTVSPLLSTENLLSVPSPPLTGNRTSSSPTIDNRTSSSPPIDNRTSSSPPTDDQTSSAARITEFLLAVRKPGIMGFTYASRTAVQRRSSSSPDASAGPVALEQIAAFPSAKFRENVKLDQQTSRSDSGEGSGTVAAIDLFGVGIVVGDVGLRFIGVAEDAVMWHSMPAELILDLFSNPYEWDIVAKKILPYEWPLAVVCALMIFCGLILARYGVYWQRRYKEAKWLGDTGWESGCKKGVLVIAIQMLLLMLGAGACGLLVTNETMGSAVSSVGDLLEFGVGDLVDMFSITQKQIRTITVGSMDSTTDVIFSKLDDIAEQLGGPIENDIYGPSHRFGSRNNVSRVVQDFQKIFPKARDVISQAELVREDIIRYNKQIIELNVELQMVPERCPLEVSAMCDMISGNKLHPENYTYLDDLINVVRGVLEVENDGLSSLPLTSAESANIPKAIYEQTEKERWRIKQALMDRRRQLEFSIYPYESHTRKLVSKLMDMKETANNYIMRLKQIEAYRWSASIGIAIAALLVWILLACSIVVNYCSHTTWAKCYFFGCVSTMRLTSLVLWTSALVGLILSSNGEVNICRPLYDEPMYETVTKIMDCPAITNERGFFSWFIFGNETSTAPFNEVIESCRENRTAHATFNLNKVFNVDASSDYNKWPGLMDALDSLKTKRVRVELDLNRPPSTADALRPIAESTNLDFEKFRSLILESSLALGRVTLLRDQLRALSTQTASFSTMFKMTLKRVVTNITDLVENVMSPMSQKKNILLYHLTLMEVEMQPLSESLNRTWANAYTRIENSDFDQILRKNMAQYTNNLKVLLDKYKVHVTEAVKTEAASCRPVWNVYRIGRDLVCRQALDALNGFWLICFFIAMSVTVAIPVVKNLKIFHKSPLTSMSLYTIPPPPAMELMSTSS</sequence>
<evidence type="ECO:0000256" key="6">
    <source>
        <dbReference type="ARBA" id="ARBA00023180"/>
    </source>
</evidence>
<feature type="compositionally biased region" description="Low complexity" evidence="7">
    <location>
        <begin position="65"/>
        <end position="75"/>
    </location>
</feature>
<feature type="compositionally biased region" description="Polar residues" evidence="7">
    <location>
        <begin position="130"/>
        <end position="183"/>
    </location>
</feature>
<name>A0AAV0W736_9HEMI</name>
<protein>
    <recommendedName>
        <fullName evidence="11">Prominin</fullName>
    </recommendedName>
</protein>
<evidence type="ECO:0000313" key="10">
    <source>
        <dbReference type="Proteomes" id="UP001160148"/>
    </source>
</evidence>
<evidence type="ECO:0000313" key="9">
    <source>
        <dbReference type="EMBL" id="CAI6351603.1"/>
    </source>
</evidence>
<evidence type="ECO:0000256" key="8">
    <source>
        <dbReference type="SAM" id="Phobius"/>
    </source>
</evidence>
<dbReference type="GO" id="GO:0016020">
    <property type="term" value="C:membrane"/>
    <property type="evidence" value="ECO:0007669"/>
    <property type="project" value="UniProtKB-SubCell"/>
</dbReference>
<feature type="transmembrane region" description="Helical" evidence="8">
    <location>
        <begin position="999"/>
        <end position="1018"/>
    </location>
</feature>
<evidence type="ECO:0000256" key="3">
    <source>
        <dbReference type="ARBA" id="ARBA00022692"/>
    </source>
</evidence>